<dbReference type="AlphaFoldDB" id="A0A931HGB3"/>
<gene>
    <name evidence="3" type="ORF">I5E68_18115</name>
</gene>
<feature type="chain" id="PRO_5037805468" description="DUF4148 domain-containing protein" evidence="2">
    <location>
        <begin position="25"/>
        <end position="136"/>
    </location>
</feature>
<keyword evidence="4" id="KW-1185">Reference proteome</keyword>
<dbReference type="Proteomes" id="UP000617634">
    <property type="component" value="Unassembled WGS sequence"/>
</dbReference>
<feature type="signal peptide" evidence="2">
    <location>
        <begin position="1"/>
        <end position="24"/>
    </location>
</feature>
<evidence type="ECO:0000256" key="2">
    <source>
        <dbReference type="SAM" id="SignalP"/>
    </source>
</evidence>
<proteinExistence type="predicted"/>
<dbReference type="EMBL" id="JADZGI010000004">
    <property type="protein sequence ID" value="MBH0114868.1"/>
    <property type="molecule type" value="Genomic_DNA"/>
</dbReference>
<evidence type="ECO:0008006" key="5">
    <source>
        <dbReference type="Google" id="ProtNLM"/>
    </source>
</evidence>
<evidence type="ECO:0000256" key="1">
    <source>
        <dbReference type="SAM" id="MobiDB-lite"/>
    </source>
</evidence>
<reference evidence="3" key="1">
    <citation type="submission" date="2020-11" db="EMBL/GenBank/DDBJ databases">
        <title>Novosphingobium aureum sp. nov., a marine bacterium isolated from sediment of a salt flat.</title>
        <authorList>
            <person name="Yoo Y."/>
            <person name="Kim J.-J."/>
        </authorList>
    </citation>
    <scope>NUCLEOTIDE SEQUENCE</scope>
    <source>
        <strain evidence="3">YJ-S2-02</strain>
    </source>
</reference>
<comment type="caution">
    <text evidence="3">The sequence shown here is derived from an EMBL/GenBank/DDBJ whole genome shotgun (WGS) entry which is preliminary data.</text>
</comment>
<organism evidence="3 4">
    <name type="scientific">Novosphingobium aureum</name>
    <dbReference type="NCBI Taxonomy" id="2792964"/>
    <lineage>
        <taxon>Bacteria</taxon>
        <taxon>Pseudomonadati</taxon>
        <taxon>Pseudomonadota</taxon>
        <taxon>Alphaproteobacteria</taxon>
        <taxon>Sphingomonadales</taxon>
        <taxon>Sphingomonadaceae</taxon>
        <taxon>Novosphingobium</taxon>
    </lineage>
</organism>
<sequence>MAGTRIVLLTLGLLASLASPVGLAQAVREPAGGAKDEGGLVGPPAPREGGYHPEIDAQLNETRRDVREARERGQLSRKQARDYRKQAGRVSAAANRARRQAGGMSASEARDFDMQARMLDSMVNAPATMNGSRKKP</sequence>
<evidence type="ECO:0000313" key="3">
    <source>
        <dbReference type="EMBL" id="MBH0114868.1"/>
    </source>
</evidence>
<feature type="region of interest" description="Disordered" evidence="1">
    <location>
        <begin position="29"/>
        <end position="113"/>
    </location>
</feature>
<name>A0A931HGB3_9SPHN</name>
<accession>A0A931HGB3</accession>
<keyword evidence="2" id="KW-0732">Signal</keyword>
<protein>
    <recommendedName>
        <fullName evidence="5">DUF4148 domain-containing protein</fullName>
    </recommendedName>
</protein>
<feature type="compositionally biased region" description="Low complexity" evidence="1">
    <location>
        <begin position="88"/>
        <end position="103"/>
    </location>
</feature>
<evidence type="ECO:0000313" key="4">
    <source>
        <dbReference type="Proteomes" id="UP000617634"/>
    </source>
</evidence>
<dbReference type="RefSeq" id="WP_197166799.1">
    <property type="nucleotide sequence ID" value="NZ_JADZGI010000004.1"/>
</dbReference>
<feature type="compositionally biased region" description="Basic and acidic residues" evidence="1">
    <location>
        <begin position="49"/>
        <end position="85"/>
    </location>
</feature>